<feature type="binding site" evidence="13">
    <location>
        <position position="110"/>
    </location>
    <ligand>
        <name>sn-glycerol 3-phosphate</name>
        <dbReference type="ChEBI" id="CHEBI:57597"/>
    </ligand>
</feature>
<dbReference type="SUPFAM" id="SSF51735">
    <property type="entry name" value="NAD(P)-binding Rossmann-fold domains"/>
    <property type="match status" value="1"/>
</dbReference>
<keyword evidence="4 13" id="KW-0560">Oxidoreductase</keyword>
<feature type="binding site" evidence="13">
    <location>
        <position position="286"/>
    </location>
    <ligand>
        <name>NADPH</name>
        <dbReference type="ChEBI" id="CHEBI:57783"/>
    </ligand>
</feature>
<protein>
    <recommendedName>
        <fullName evidence="11 13">Glycerol-3-phosphate dehydrogenase [NAD(P)+]</fullName>
        <ecNumber evidence="10 13">1.1.1.94</ecNumber>
    </recommendedName>
    <alternativeName>
        <fullName evidence="13">NAD(P)(+)-dependent glycerol-3-phosphate dehydrogenase</fullName>
    </alternativeName>
    <alternativeName>
        <fullName evidence="12 13">NAD(P)H-dependent dihydroxyacetone-phosphate reductase</fullName>
    </alternativeName>
</protein>
<feature type="active site" description="Proton acceptor" evidence="13 14">
    <location>
        <position position="196"/>
    </location>
</feature>
<dbReference type="PANTHER" id="PTHR11728">
    <property type="entry name" value="GLYCEROL-3-PHOSPHATE DEHYDROGENASE"/>
    <property type="match status" value="1"/>
</dbReference>
<evidence type="ECO:0000259" key="18">
    <source>
        <dbReference type="Pfam" id="PF01210"/>
    </source>
</evidence>
<dbReference type="GO" id="GO:0008654">
    <property type="term" value="P:phospholipid biosynthetic process"/>
    <property type="evidence" value="ECO:0007669"/>
    <property type="project" value="UniProtKB-KW"/>
</dbReference>
<name>A0A1M4VWF4_9FIRM</name>
<dbReference type="UniPathway" id="UPA00940"/>
<dbReference type="PRINTS" id="PR00077">
    <property type="entry name" value="GPDHDRGNASE"/>
</dbReference>
<dbReference type="OrthoDB" id="9812273at2"/>
<keyword evidence="5 13" id="KW-0520">NAD</keyword>
<dbReference type="NCBIfam" id="NF000942">
    <property type="entry name" value="PRK00094.1-4"/>
    <property type="match status" value="1"/>
</dbReference>
<dbReference type="InterPro" id="IPR036291">
    <property type="entry name" value="NAD(P)-bd_dom_sf"/>
</dbReference>
<evidence type="ECO:0000256" key="11">
    <source>
        <dbReference type="ARBA" id="ARBA00069372"/>
    </source>
</evidence>
<evidence type="ECO:0000313" key="20">
    <source>
        <dbReference type="EMBL" id="SHE73052.1"/>
    </source>
</evidence>
<feature type="binding site" evidence="13">
    <location>
        <position position="143"/>
    </location>
    <ligand>
        <name>sn-glycerol 3-phosphate</name>
        <dbReference type="ChEBI" id="CHEBI:57597"/>
    </ligand>
</feature>
<comment type="catalytic activity">
    <reaction evidence="9">
        <text>sn-glycerol 3-phosphate + NADP(+) = dihydroxyacetone phosphate + NADPH + H(+)</text>
        <dbReference type="Rhea" id="RHEA:11096"/>
        <dbReference type="ChEBI" id="CHEBI:15378"/>
        <dbReference type="ChEBI" id="CHEBI:57597"/>
        <dbReference type="ChEBI" id="CHEBI:57642"/>
        <dbReference type="ChEBI" id="CHEBI:57783"/>
        <dbReference type="ChEBI" id="CHEBI:58349"/>
        <dbReference type="EC" id="1.1.1.94"/>
    </reaction>
    <physiologicalReaction direction="right-to-left" evidence="9">
        <dbReference type="Rhea" id="RHEA:11098"/>
    </physiologicalReaction>
</comment>
<feature type="binding site" evidence="13">
    <location>
        <position position="261"/>
    </location>
    <ligand>
        <name>sn-glycerol 3-phosphate</name>
        <dbReference type="ChEBI" id="CHEBI:57597"/>
    </ligand>
</feature>
<feature type="domain" description="Glycerol-3-phosphate dehydrogenase NAD-dependent C-terminal" evidence="19">
    <location>
        <begin position="185"/>
        <end position="325"/>
    </location>
</feature>
<dbReference type="Proteomes" id="UP000184196">
    <property type="component" value="Unassembled WGS sequence"/>
</dbReference>
<dbReference type="PIRSF" id="PIRSF000114">
    <property type="entry name" value="Glycerol-3-P_dh"/>
    <property type="match status" value="1"/>
</dbReference>
<dbReference type="EMBL" id="FQUW01000008">
    <property type="protein sequence ID" value="SHE73052.1"/>
    <property type="molecule type" value="Genomic_DNA"/>
</dbReference>
<dbReference type="Gene3D" id="1.10.1040.10">
    <property type="entry name" value="N-(1-d-carboxylethyl)-l-norvaline Dehydrogenase, domain 2"/>
    <property type="match status" value="1"/>
</dbReference>
<dbReference type="GO" id="GO:0046168">
    <property type="term" value="P:glycerol-3-phosphate catabolic process"/>
    <property type="evidence" value="ECO:0007669"/>
    <property type="project" value="InterPro"/>
</dbReference>
<evidence type="ECO:0000256" key="7">
    <source>
        <dbReference type="ARBA" id="ARBA00023209"/>
    </source>
</evidence>
<reference evidence="21" key="1">
    <citation type="submission" date="2016-11" db="EMBL/GenBank/DDBJ databases">
        <authorList>
            <person name="Varghese N."/>
            <person name="Submissions S."/>
        </authorList>
    </citation>
    <scope>NUCLEOTIDE SEQUENCE [LARGE SCALE GENOMIC DNA]</scope>
    <source>
        <strain evidence="21">DSM 11792</strain>
    </source>
</reference>
<evidence type="ECO:0000256" key="3">
    <source>
        <dbReference type="ARBA" id="ARBA00022857"/>
    </source>
</evidence>
<dbReference type="GO" id="GO:0141152">
    <property type="term" value="F:glycerol-3-phosphate dehydrogenase (NAD+) activity"/>
    <property type="evidence" value="ECO:0007669"/>
    <property type="project" value="RHEA"/>
</dbReference>
<evidence type="ECO:0000256" key="9">
    <source>
        <dbReference type="ARBA" id="ARBA00052716"/>
    </source>
</evidence>
<evidence type="ECO:0000256" key="2">
    <source>
        <dbReference type="ARBA" id="ARBA00022516"/>
    </source>
</evidence>
<dbReference type="PROSITE" id="PS00957">
    <property type="entry name" value="NAD_G3PDH"/>
    <property type="match status" value="1"/>
</dbReference>
<dbReference type="Gene3D" id="3.40.50.720">
    <property type="entry name" value="NAD(P)-binding Rossmann-like Domain"/>
    <property type="match status" value="1"/>
</dbReference>
<evidence type="ECO:0000256" key="6">
    <source>
        <dbReference type="ARBA" id="ARBA00023098"/>
    </source>
</evidence>
<evidence type="ECO:0000256" key="13">
    <source>
        <dbReference type="HAMAP-Rule" id="MF_00394"/>
    </source>
</evidence>
<dbReference type="InterPro" id="IPR013328">
    <property type="entry name" value="6PGD_dom2"/>
</dbReference>
<dbReference type="GO" id="GO:0141153">
    <property type="term" value="F:glycerol-3-phosphate dehydrogenase (NADP+) activity"/>
    <property type="evidence" value="ECO:0007669"/>
    <property type="project" value="RHEA"/>
</dbReference>
<dbReference type="GO" id="GO:0006650">
    <property type="term" value="P:glycerophospholipid metabolic process"/>
    <property type="evidence" value="ECO:0007669"/>
    <property type="project" value="UniProtKB-UniRule"/>
</dbReference>
<evidence type="ECO:0000256" key="12">
    <source>
        <dbReference type="ARBA" id="ARBA00080511"/>
    </source>
</evidence>
<dbReference type="InterPro" id="IPR006109">
    <property type="entry name" value="G3P_DH_NAD-dep_C"/>
</dbReference>
<keyword evidence="13" id="KW-0963">Cytoplasm</keyword>
<feature type="binding site" evidence="13">
    <location>
        <position position="259"/>
    </location>
    <ligand>
        <name>sn-glycerol 3-phosphate</name>
        <dbReference type="ChEBI" id="CHEBI:57597"/>
    </ligand>
</feature>
<dbReference type="FunFam" id="3.40.50.720:FF:000019">
    <property type="entry name" value="Glycerol-3-phosphate dehydrogenase [NAD(P)+]"/>
    <property type="match status" value="1"/>
</dbReference>
<feature type="binding site" evidence="13">
    <location>
        <position position="196"/>
    </location>
    <ligand>
        <name>sn-glycerol 3-phosphate</name>
        <dbReference type="ChEBI" id="CHEBI:57597"/>
    </ligand>
</feature>
<feature type="binding site" evidence="13">
    <location>
        <position position="16"/>
    </location>
    <ligand>
        <name>NADPH</name>
        <dbReference type="ChEBI" id="CHEBI:57783"/>
    </ligand>
</feature>
<feature type="binding site" evidence="13">
    <location>
        <position position="260"/>
    </location>
    <ligand>
        <name>sn-glycerol 3-phosphate</name>
        <dbReference type="ChEBI" id="CHEBI:57597"/>
    </ligand>
</feature>
<evidence type="ECO:0000256" key="4">
    <source>
        <dbReference type="ARBA" id="ARBA00023002"/>
    </source>
</evidence>
<keyword evidence="3 13" id="KW-0521">NADP</keyword>
<dbReference type="Pfam" id="PF07479">
    <property type="entry name" value="NAD_Gly3P_dh_C"/>
    <property type="match status" value="1"/>
</dbReference>
<evidence type="ECO:0000259" key="19">
    <source>
        <dbReference type="Pfam" id="PF07479"/>
    </source>
</evidence>
<feature type="binding site" evidence="13">
    <location>
        <position position="37"/>
    </location>
    <ligand>
        <name>NADPH</name>
        <dbReference type="ChEBI" id="CHEBI:57783"/>
    </ligand>
</feature>
<evidence type="ECO:0000256" key="1">
    <source>
        <dbReference type="ARBA" id="ARBA00011009"/>
    </source>
</evidence>
<dbReference type="GO" id="GO:0005975">
    <property type="term" value="P:carbohydrate metabolic process"/>
    <property type="evidence" value="ECO:0007669"/>
    <property type="project" value="InterPro"/>
</dbReference>
<evidence type="ECO:0000313" key="21">
    <source>
        <dbReference type="Proteomes" id="UP000184196"/>
    </source>
</evidence>
<feature type="binding site" evidence="13">
    <location>
        <position position="15"/>
    </location>
    <ligand>
        <name>NADPH</name>
        <dbReference type="ChEBI" id="CHEBI:57783"/>
    </ligand>
</feature>
<feature type="binding site" evidence="13">
    <location>
        <position position="36"/>
    </location>
    <ligand>
        <name>NADPH</name>
        <dbReference type="ChEBI" id="CHEBI:57783"/>
    </ligand>
</feature>
<dbReference type="GO" id="GO:0046167">
    <property type="term" value="P:glycerol-3-phosphate biosynthetic process"/>
    <property type="evidence" value="ECO:0007669"/>
    <property type="project" value="UniProtKB-UniRule"/>
</dbReference>
<gene>
    <name evidence="13" type="primary">gpsA</name>
    <name evidence="20" type="ORF">SAMN02745218_00759</name>
</gene>
<sequence>MAVVNEKVAILGAGSWATALAVLLAGKGIPVEMWARRAGLAAQINSERQNSRYLPGVYLPPGVQVNVDLSAVVKNARAVIYSVPSHAFREVLRASLPYLSPRALLINAAKGIEEDSLLPLSRVFAGEAGEENNSRYVVLSGPSHAEEVGRGMPTAVVVASRNMAAAEAAQELFMTGSFRVYTNPDVAGVELGGALKNIIALGTGIADGLGFGDNTKAALMTRGLAEITRLGLAMGANPLTFAGLAGVGDLIVTCTSMHSRNRRAGIEIGRGKSLSEAISAVQMVVEGVRTTRAAYRLAGRYGVEMPITEQMYRVLFEGMPPREAVINLMSRGRRREMEEVALAAVQLREKNYQNYK</sequence>
<keyword evidence="6 13" id="KW-0443">Lipid metabolism</keyword>
<dbReference type="InterPro" id="IPR011128">
    <property type="entry name" value="G3P_DH_NAD-dep_N"/>
</dbReference>
<keyword evidence="2 13" id="KW-0444">Lipid biosynthesis</keyword>
<dbReference type="FunFam" id="1.10.1040.10:FF:000001">
    <property type="entry name" value="Glycerol-3-phosphate dehydrogenase [NAD(P)+]"/>
    <property type="match status" value="1"/>
</dbReference>
<dbReference type="AlphaFoldDB" id="A0A1M4VWF4"/>
<dbReference type="HAMAP" id="MF_00394">
    <property type="entry name" value="NAD_Glyc3P_dehydrog"/>
    <property type="match status" value="1"/>
</dbReference>
<dbReference type="NCBIfam" id="NF000941">
    <property type="entry name" value="PRK00094.1-3"/>
    <property type="match status" value="1"/>
</dbReference>
<organism evidence="20 21">
    <name type="scientific">Desulfofundulus australicus DSM 11792</name>
    <dbReference type="NCBI Taxonomy" id="1121425"/>
    <lineage>
        <taxon>Bacteria</taxon>
        <taxon>Bacillati</taxon>
        <taxon>Bacillota</taxon>
        <taxon>Clostridia</taxon>
        <taxon>Eubacteriales</taxon>
        <taxon>Peptococcaceae</taxon>
        <taxon>Desulfofundulus</taxon>
    </lineage>
</organism>
<evidence type="ECO:0000256" key="8">
    <source>
        <dbReference type="ARBA" id="ARBA00023264"/>
    </source>
</evidence>
<dbReference type="EC" id="1.1.1.94" evidence="10 13"/>
<feature type="binding site" evidence="15">
    <location>
        <begin position="260"/>
        <end position="261"/>
    </location>
    <ligand>
        <name>substrate</name>
    </ligand>
</feature>
<feature type="domain" description="Glycerol-3-phosphate dehydrogenase NAD-dependent N-terminal" evidence="18">
    <location>
        <begin position="7"/>
        <end position="165"/>
    </location>
</feature>
<feature type="binding site" evidence="13">
    <location>
        <position position="53"/>
    </location>
    <ligand>
        <name>NADPH</name>
        <dbReference type="ChEBI" id="CHEBI:57783"/>
    </ligand>
</feature>
<comment type="subcellular location">
    <subcellularLocation>
        <location evidence="13">Cytoplasm</location>
    </subcellularLocation>
</comment>
<dbReference type="GO" id="GO:0051287">
    <property type="term" value="F:NAD binding"/>
    <property type="evidence" value="ECO:0007669"/>
    <property type="project" value="InterPro"/>
</dbReference>
<dbReference type="SUPFAM" id="SSF48179">
    <property type="entry name" value="6-phosphogluconate dehydrogenase C-terminal domain-like"/>
    <property type="match status" value="1"/>
</dbReference>
<dbReference type="Pfam" id="PF01210">
    <property type="entry name" value="NAD_Gly3P_dh_N"/>
    <property type="match status" value="1"/>
</dbReference>
<keyword evidence="8 13" id="KW-1208">Phospholipid metabolism</keyword>
<evidence type="ECO:0000256" key="5">
    <source>
        <dbReference type="ARBA" id="ARBA00023027"/>
    </source>
</evidence>
<comment type="pathway">
    <text evidence="13">Membrane lipid metabolism; glycerophospholipid metabolism.</text>
</comment>
<proteinExistence type="inferred from homology"/>
<feature type="binding site" evidence="15">
    <location>
        <position position="110"/>
    </location>
    <ligand>
        <name>substrate</name>
    </ligand>
</feature>
<feature type="binding site" evidence="13">
    <location>
        <position position="260"/>
    </location>
    <ligand>
        <name>NADPH</name>
        <dbReference type="ChEBI" id="CHEBI:57783"/>
    </ligand>
</feature>
<keyword evidence="13" id="KW-0547">Nucleotide-binding</keyword>
<feature type="binding site" evidence="16">
    <location>
        <position position="260"/>
    </location>
    <ligand>
        <name>NAD(+)</name>
        <dbReference type="ChEBI" id="CHEBI:57540"/>
    </ligand>
</feature>
<comment type="similarity">
    <text evidence="1 13 17">Belongs to the NAD-dependent glycerol-3-phosphate dehydrogenase family.</text>
</comment>
<evidence type="ECO:0000256" key="16">
    <source>
        <dbReference type="PIRSR" id="PIRSR000114-3"/>
    </source>
</evidence>
<evidence type="ECO:0000256" key="14">
    <source>
        <dbReference type="PIRSR" id="PIRSR000114-1"/>
    </source>
</evidence>
<accession>A0A1M4VWF4</accession>
<dbReference type="InterPro" id="IPR006168">
    <property type="entry name" value="G3P_DH_NAD-dep"/>
</dbReference>
<feature type="binding site" evidence="13">
    <location>
        <position position="145"/>
    </location>
    <ligand>
        <name>NADPH</name>
        <dbReference type="ChEBI" id="CHEBI:57783"/>
    </ligand>
</feature>
<evidence type="ECO:0000256" key="10">
    <source>
        <dbReference type="ARBA" id="ARBA00066687"/>
    </source>
</evidence>
<dbReference type="NCBIfam" id="NF000940">
    <property type="entry name" value="PRK00094.1-2"/>
    <property type="match status" value="1"/>
</dbReference>
<feature type="binding site" evidence="13">
    <location>
        <position position="110"/>
    </location>
    <ligand>
        <name>NADPH</name>
        <dbReference type="ChEBI" id="CHEBI:57783"/>
    </ligand>
</feature>
<dbReference type="GO" id="GO:0005829">
    <property type="term" value="C:cytosol"/>
    <property type="evidence" value="ECO:0007669"/>
    <property type="project" value="TreeGrafter"/>
</dbReference>
<keyword evidence="7 13" id="KW-0594">Phospholipid biosynthesis</keyword>
<dbReference type="InterPro" id="IPR008927">
    <property type="entry name" value="6-PGluconate_DH-like_C_sf"/>
</dbReference>
<feature type="binding site" evidence="16">
    <location>
        <position position="145"/>
    </location>
    <ligand>
        <name>NAD(+)</name>
        <dbReference type="ChEBI" id="CHEBI:57540"/>
    </ligand>
</feature>
<feature type="binding site" evidence="13">
    <location>
        <position position="141"/>
    </location>
    <ligand>
        <name>sn-glycerol 3-phosphate</name>
        <dbReference type="ChEBI" id="CHEBI:57597"/>
    </ligand>
</feature>
<comment type="function">
    <text evidence="13">Catalyzes the reduction of the glycolytic intermediate dihydroxyacetone phosphate (DHAP) to sn-glycerol 3-phosphate (G3P), the key precursor for phospholipid synthesis.</text>
</comment>
<evidence type="ECO:0000256" key="15">
    <source>
        <dbReference type="PIRSR" id="PIRSR000114-2"/>
    </source>
</evidence>
<feature type="binding site" evidence="13">
    <location>
        <position position="284"/>
    </location>
    <ligand>
        <name>NADPH</name>
        <dbReference type="ChEBI" id="CHEBI:57783"/>
    </ligand>
</feature>
<comment type="catalytic activity">
    <reaction evidence="13">
        <text>sn-glycerol 3-phosphate + NAD(+) = dihydroxyacetone phosphate + NADH + H(+)</text>
        <dbReference type="Rhea" id="RHEA:11092"/>
        <dbReference type="ChEBI" id="CHEBI:15378"/>
        <dbReference type="ChEBI" id="CHEBI:57540"/>
        <dbReference type="ChEBI" id="CHEBI:57597"/>
        <dbReference type="ChEBI" id="CHEBI:57642"/>
        <dbReference type="ChEBI" id="CHEBI:57945"/>
        <dbReference type="EC" id="1.1.1.94"/>
    </reaction>
</comment>
<keyword evidence="21" id="KW-1185">Reference proteome</keyword>
<evidence type="ECO:0000256" key="17">
    <source>
        <dbReference type="RuleBase" id="RU000437"/>
    </source>
</evidence>
<feature type="binding site" evidence="13">
    <location>
        <position position="249"/>
    </location>
    <ligand>
        <name>sn-glycerol 3-phosphate</name>
        <dbReference type="ChEBI" id="CHEBI:57597"/>
    </ligand>
</feature>
<dbReference type="PANTHER" id="PTHR11728:SF1">
    <property type="entry name" value="GLYCEROL-3-PHOSPHATE DEHYDROGENASE [NAD(+)] 2, CHLOROPLASTIC"/>
    <property type="match status" value="1"/>
</dbReference>